<proteinExistence type="predicted"/>
<protein>
    <submittedName>
        <fullName evidence="1">Uncharacterized protein</fullName>
    </submittedName>
</protein>
<evidence type="ECO:0000313" key="1">
    <source>
        <dbReference type="EMBL" id="MBB5116620.1"/>
    </source>
</evidence>
<evidence type="ECO:0000313" key="2">
    <source>
        <dbReference type="Proteomes" id="UP000528608"/>
    </source>
</evidence>
<organism evidence="1 2">
    <name type="scientific">Streptomyces eurocidicus</name>
    <name type="common">Streptoverticillium eurocidicus</name>
    <dbReference type="NCBI Taxonomy" id="66423"/>
    <lineage>
        <taxon>Bacteria</taxon>
        <taxon>Bacillati</taxon>
        <taxon>Actinomycetota</taxon>
        <taxon>Actinomycetes</taxon>
        <taxon>Kitasatosporales</taxon>
        <taxon>Streptomycetaceae</taxon>
        <taxon>Streptomyces</taxon>
    </lineage>
</organism>
<dbReference type="RefSeq" id="WP_170127840.1">
    <property type="nucleotide sequence ID" value="NZ_JACHJF010000001.1"/>
</dbReference>
<accession>A0A7W8B4H0</accession>
<name>A0A7W8B4H0_STREU</name>
<dbReference type="AlphaFoldDB" id="A0A7W8B4H0"/>
<reference evidence="1 2" key="1">
    <citation type="submission" date="2020-08" db="EMBL/GenBank/DDBJ databases">
        <title>Genomic Encyclopedia of Type Strains, Phase III (KMG-III): the genomes of soil and plant-associated and newly described type strains.</title>
        <authorList>
            <person name="Whitman W."/>
        </authorList>
    </citation>
    <scope>NUCLEOTIDE SEQUENCE [LARGE SCALE GENOMIC DNA]</scope>
    <source>
        <strain evidence="1 2">CECT 3259</strain>
    </source>
</reference>
<comment type="caution">
    <text evidence="1">The sequence shown here is derived from an EMBL/GenBank/DDBJ whole genome shotgun (WGS) entry which is preliminary data.</text>
</comment>
<dbReference type="Proteomes" id="UP000528608">
    <property type="component" value="Unassembled WGS sequence"/>
</dbReference>
<gene>
    <name evidence="1" type="ORF">FHS36_000018</name>
</gene>
<sequence length="52" mass="5010">MSRQLVIGAWSPAGATTIQGSPDAFLGSGASASHPHIVPAASFNGTAADSSG</sequence>
<dbReference type="EMBL" id="JACHJF010000001">
    <property type="protein sequence ID" value="MBB5116620.1"/>
    <property type="molecule type" value="Genomic_DNA"/>
</dbReference>